<reference evidence="9 10" key="1">
    <citation type="submission" date="2018-07" db="EMBL/GenBank/DDBJ databases">
        <title>Dyella monticola sp. nov. and Dyella psychrodurans sp. nov. isolated from monsoon evergreen broad-leaved forest soil of Dinghu Mountain, China.</title>
        <authorList>
            <person name="Gao Z."/>
            <person name="Qiu L."/>
        </authorList>
    </citation>
    <scope>NUCLEOTIDE SEQUENCE [LARGE SCALE GENOMIC DNA]</scope>
    <source>
        <strain evidence="9 10">4MSK11</strain>
    </source>
</reference>
<organism evidence="9 10">
    <name type="scientific">Dyella psychrodurans</name>
    <dbReference type="NCBI Taxonomy" id="1927960"/>
    <lineage>
        <taxon>Bacteria</taxon>
        <taxon>Pseudomonadati</taxon>
        <taxon>Pseudomonadota</taxon>
        <taxon>Gammaproteobacteria</taxon>
        <taxon>Lysobacterales</taxon>
        <taxon>Rhodanobacteraceae</taxon>
        <taxon>Dyella</taxon>
    </lineage>
</organism>
<dbReference type="InterPro" id="IPR051791">
    <property type="entry name" value="Pra-immunoreactive"/>
</dbReference>
<comment type="subcellular location">
    <subcellularLocation>
        <location evidence="1">Cell membrane</location>
        <topology evidence="1">Multi-pass membrane protein</topology>
    </subcellularLocation>
</comment>
<dbReference type="InterPro" id="IPR025640">
    <property type="entry name" value="GYF_2"/>
</dbReference>
<evidence type="ECO:0000256" key="5">
    <source>
        <dbReference type="ARBA" id="ARBA00023136"/>
    </source>
</evidence>
<name>A0A370X7Z1_9GAMM</name>
<keyword evidence="5 6" id="KW-0472">Membrane</keyword>
<dbReference type="Pfam" id="PF14237">
    <property type="entry name" value="GYF_2"/>
    <property type="match status" value="1"/>
</dbReference>
<evidence type="ECO:0000256" key="6">
    <source>
        <dbReference type="SAM" id="Phobius"/>
    </source>
</evidence>
<dbReference type="AlphaFoldDB" id="A0A370X7Z1"/>
<evidence type="ECO:0000313" key="10">
    <source>
        <dbReference type="Proteomes" id="UP000255334"/>
    </source>
</evidence>
<evidence type="ECO:0000256" key="3">
    <source>
        <dbReference type="ARBA" id="ARBA00022692"/>
    </source>
</evidence>
<proteinExistence type="predicted"/>
<sequence>MEVWIGRQGERHGPYQEEQVREWLRGGQLGRDDLGWYDGLADWQPLSVLFADEFSKAPPPYPPAANAAPTYSRPSTVVSYAGFWKRVVAYLIDAFVLYFPFSLLELPFGMRKAYEVLNQKVMSADTDPQTALEAYQHFYIEQWPYFLTTLVVGWLYFAVCESSSWQATIGKLALGMRVTDLHGARISFARALGRYGGKLISGFMLCIGFLMVAFTQRKQGLHDMLANTLVLNGRASDVNRHAPPPTQHDKTSFSA</sequence>
<dbReference type="Proteomes" id="UP000255334">
    <property type="component" value="Unassembled WGS sequence"/>
</dbReference>
<dbReference type="OrthoDB" id="9793824at2"/>
<dbReference type="EMBL" id="QRBF01000003">
    <property type="protein sequence ID" value="RDS84335.1"/>
    <property type="molecule type" value="Genomic_DNA"/>
</dbReference>
<keyword evidence="2" id="KW-1003">Cell membrane</keyword>
<dbReference type="InterPro" id="IPR010432">
    <property type="entry name" value="RDD"/>
</dbReference>
<evidence type="ECO:0000256" key="4">
    <source>
        <dbReference type="ARBA" id="ARBA00022989"/>
    </source>
</evidence>
<keyword evidence="3 6" id="KW-0812">Transmembrane</keyword>
<evidence type="ECO:0000259" key="7">
    <source>
        <dbReference type="Pfam" id="PF06271"/>
    </source>
</evidence>
<gene>
    <name evidence="9" type="ORF">DWU99_11420</name>
</gene>
<feature type="domain" description="GYF" evidence="8">
    <location>
        <begin position="5"/>
        <end position="47"/>
    </location>
</feature>
<feature type="transmembrane region" description="Helical" evidence="6">
    <location>
        <begin position="195"/>
        <end position="214"/>
    </location>
</feature>
<dbReference type="GO" id="GO:0005886">
    <property type="term" value="C:plasma membrane"/>
    <property type="evidence" value="ECO:0007669"/>
    <property type="project" value="UniProtKB-SubCell"/>
</dbReference>
<dbReference type="Pfam" id="PF06271">
    <property type="entry name" value="RDD"/>
    <property type="match status" value="1"/>
</dbReference>
<feature type="transmembrane region" description="Helical" evidence="6">
    <location>
        <begin position="87"/>
        <end position="104"/>
    </location>
</feature>
<keyword evidence="4 6" id="KW-1133">Transmembrane helix</keyword>
<evidence type="ECO:0000256" key="1">
    <source>
        <dbReference type="ARBA" id="ARBA00004651"/>
    </source>
</evidence>
<evidence type="ECO:0000259" key="8">
    <source>
        <dbReference type="Pfam" id="PF14237"/>
    </source>
</evidence>
<keyword evidence="10" id="KW-1185">Reference proteome</keyword>
<comment type="caution">
    <text evidence="9">The sequence shown here is derived from an EMBL/GenBank/DDBJ whole genome shotgun (WGS) entry which is preliminary data.</text>
</comment>
<evidence type="ECO:0000256" key="2">
    <source>
        <dbReference type="ARBA" id="ARBA00022475"/>
    </source>
</evidence>
<evidence type="ECO:0000313" key="9">
    <source>
        <dbReference type="EMBL" id="RDS84335.1"/>
    </source>
</evidence>
<protein>
    <submittedName>
        <fullName evidence="9">RDD family protein</fullName>
    </submittedName>
</protein>
<feature type="domain" description="RDD" evidence="7">
    <location>
        <begin position="80"/>
        <end position="227"/>
    </location>
</feature>
<accession>A0A370X7Z1</accession>
<dbReference type="PANTHER" id="PTHR36115:SF6">
    <property type="entry name" value="PROLINE-RICH ANTIGEN HOMOLOG"/>
    <property type="match status" value="1"/>
</dbReference>
<dbReference type="RefSeq" id="WP_115478135.1">
    <property type="nucleotide sequence ID" value="NZ_QRBF01000003.1"/>
</dbReference>
<dbReference type="PANTHER" id="PTHR36115">
    <property type="entry name" value="PROLINE-RICH ANTIGEN HOMOLOG-RELATED"/>
    <property type="match status" value="1"/>
</dbReference>